<reference evidence="1 2" key="1">
    <citation type="submission" date="2019-11" db="EMBL/GenBank/DDBJ databases">
        <title>Agromyces kandeliae sp. nov., isolated from mangrove soil.</title>
        <authorList>
            <person name="Wang R."/>
        </authorList>
    </citation>
    <scope>NUCLEOTIDE SEQUENCE [LARGE SCALE GENOMIC DNA]</scope>
    <source>
        <strain evidence="1 2">Q22</strain>
    </source>
</reference>
<organism evidence="1 2">
    <name type="scientific">Agromyces kandeliae</name>
    <dbReference type="NCBI Taxonomy" id="2666141"/>
    <lineage>
        <taxon>Bacteria</taxon>
        <taxon>Bacillati</taxon>
        <taxon>Actinomycetota</taxon>
        <taxon>Actinomycetes</taxon>
        <taxon>Micrococcales</taxon>
        <taxon>Microbacteriaceae</taxon>
        <taxon>Agromyces</taxon>
    </lineage>
</organism>
<dbReference type="Proteomes" id="UP000476511">
    <property type="component" value="Unassembled WGS sequence"/>
</dbReference>
<sequence length="27" mass="3196">IPIPQDSIDRLYDRYQNVYGQSGDARR</sequence>
<evidence type="ECO:0000313" key="2">
    <source>
        <dbReference type="Proteomes" id="UP000476511"/>
    </source>
</evidence>
<dbReference type="AlphaFoldDB" id="A0A6L5R3N1"/>
<keyword evidence="2" id="KW-1185">Reference proteome</keyword>
<gene>
    <name evidence="1" type="ORF">GJR97_12790</name>
</gene>
<evidence type="ECO:0000313" key="1">
    <source>
        <dbReference type="EMBL" id="MRX44599.1"/>
    </source>
</evidence>
<proteinExistence type="predicted"/>
<accession>A0A6L5R3N1</accession>
<feature type="non-terminal residue" evidence="1">
    <location>
        <position position="1"/>
    </location>
</feature>
<dbReference type="EMBL" id="WKJD01000018">
    <property type="protein sequence ID" value="MRX44599.1"/>
    <property type="molecule type" value="Genomic_DNA"/>
</dbReference>
<name>A0A6L5R3N1_9MICO</name>
<comment type="caution">
    <text evidence="1">The sequence shown here is derived from an EMBL/GenBank/DDBJ whole genome shotgun (WGS) entry which is preliminary data.</text>
</comment>
<protein>
    <submittedName>
        <fullName evidence="1">L-ribulose-5-phosphate 4-epimerase</fullName>
    </submittedName>
</protein>